<keyword evidence="3" id="KW-0813">Transport</keyword>
<evidence type="ECO:0000313" key="7">
    <source>
        <dbReference type="Proteomes" id="UP000244523"/>
    </source>
</evidence>
<keyword evidence="2 4" id="KW-0732">Signal</keyword>
<dbReference type="InterPro" id="IPR028082">
    <property type="entry name" value="Peripla_BP_I"/>
</dbReference>
<protein>
    <submittedName>
        <fullName evidence="6">Branched-chain amino acid transport system substrate-binding protein</fullName>
    </submittedName>
</protein>
<dbReference type="PANTHER" id="PTHR30483">
    <property type="entry name" value="LEUCINE-SPECIFIC-BINDING PROTEIN"/>
    <property type="match status" value="1"/>
</dbReference>
<sequence length="397" mass="40094">MKKTLLSTAAAMLCSTAAMADVNIGNPLALTGPIPDLVAPMAQAVDLAAKNINDQGGMFADGQALNIIRADSGCDPVAAVDAVTKLINVNSVSAILGPVCSGAAIAQAESVSIPAGVTTLSVSASSPAISTMEDGTDLVFRAAASDAYQGVALAELAIEQGITELAVSYANDDYNAAIAGVFAEAFTAAGGTVTANEAHEPSKASYRSEVATLGATSDNLALFAYYGSGGITLMRNALETGAFSTFIGADGMLSDEVIEQLGAENMTNVTFTTAASDDSTPAFGAWQALAEGAGIPAGDPFVPNSYDATFMLALAIEKAGSDDRASVSAALRDISSAPGEVIYPGEWEKAKAILADGGDINYEGAAGNQDFDENGDVAGLFSKSSVVDGAWAAELIR</sequence>
<dbReference type="EMBL" id="QBUD01000003">
    <property type="protein sequence ID" value="PUB16262.1"/>
    <property type="molecule type" value="Genomic_DNA"/>
</dbReference>
<feature type="chain" id="PRO_5015499741" evidence="4">
    <location>
        <begin position="21"/>
        <end position="397"/>
    </location>
</feature>
<evidence type="ECO:0000259" key="5">
    <source>
        <dbReference type="Pfam" id="PF13458"/>
    </source>
</evidence>
<dbReference type="InterPro" id="IPR028081">
    <property type="entry name" value="Leu-bd"/>
</dbReference>
<dbReference type="PANTHER" id="PTHR30483:SF6">
    <property type="entry name" value="PERIPLASMIC BINDING PROTEIN OF ABC TRANSPORTER FOR NATURAL AMINO ACIDS"/>
    <property type="match status" value="1"/>
</dbReference>
<accession>A0A2T6KK11</accession>
<dbReference type="Pfam" id="PF13458">
    <property type="entry name" value="Peripla_BP_6"/>
    <property type="match status" value="1"/>
</dbReference>
<dbReference type="GO" id="GO:0006865">
    <property type="term" value="P:amino acid transport"/>
    <property type="evidence" value="ECO:0007669"/>
    <property type="project" value="UniProtKB-KW"/>
</dbReference>
<evidence type="ECO:0000256" key="2">
    <source>
        <dbReference type="ARBA" id="ARBA00022729"/>
    </source>
</evidence>
<organism evidence="6 7">
    <name type="scientific">Yoonia sediminilitoris</name>
    <dbReference type="NCBI Taxonomy" id="1286148"/>
    <lineage>
        <taxon>Bacteria</taxon>
        <taxon>Pseudomonadati</taxon>
        <taxon>Pseudomonadota</taxon>
        <taxon>Alphaproteobacteria</taxon>
        <taxon>Rhodobacterales</taxon>
        <taxon>Paracoccaceae</taxon>
        <taxon>Yoonia</taxon>
    </lineage>
</organism>
<keyword evidence="3" id="KW-0029">Amino-acid transport</keyword>
<name>A0A2T6KK11_9RHOB</name>
<evidence type="ECO:0000313" key="6">
    <source>
        <dbReference type="EMBL" id="PUB16262.1"/>
    </source>
</evidence>
<reference evidence="6 7" key="1">
    <citation type="submission" date="2018-04" db="EMBL/GenBank/DDBJ databases">
        <title>Genomic Encyclopedia of Archaeal and Bacterial Type Strains, Phase II (KMG-II): from individual species to whole genera.</title>
        <authorList>
            <person name="Goeker M."/>
        </authorList>
    </citation>
    <scope>NUCLEOTIDE SEQUENCE [LARGE SCALE GENOMIC DNA]</scope>
    <source>
        <strain evidence="6 7">DSM 29955</strain>
    </source>
</reference>
<comment type="similarity">
    <text evidence="1">Belongs to the leucine-binding protein family.</text>
</comment>
<dbReference type="OrthoDB" id="7337537at2"/>
<feature type="signal peptide" evidence="4">
    <location>
        <begin position="1"/>
        <end position="20"/>
    </location>
</feature>
<evidence type="ECO:0000256" key="1">
    <source>
        <dbReference type="ARBA" id="ARBA00010062"/>
    </source>
</evidence>
<dbReference type="InterPro" id="IPR051010">
    <property type="entry name" value="BCAA_transport"/>
</dbReference>
<gene>
    <name evidence="6" type="ORF">C8N45_103116</name>
</gene>
<dbReference type="SUPFAM" id="SSF53822">
    <property type="entry name" value="Periplasmic binding protein-like I"/>
    <property type="match status" value="1"/>
</dbReference>
<feature type="domain" description="Leucine-binding protein" evidence="5">
    <location>
        <begin position="22"/>
        <end position="335"/>
    </location>
</feature>
<dbReference type="AlphaFoldDB" id="A0A2T6KK11"/>
<dbReference type="RefSeq" id="WP_108385873.1">
    <property type="nucleotide sequence ID" value="NZ_QBUD01000003.1"/>
</dbReference>
<comment type="caution">
    <text evidence="6">The sequence shown here is derived from an EMBL/GenBank/DDBJ whole genome shotgun (WGS) entry which is preliminary data.</text>
</comment>
<evidence type="ECO:0000256" key="3">
    <source>
        <dbReference type="ARBA" id="ARBA00022970"/>
    </source>
</evidence>
<keyword evidence="7" id="KW-1185">Reference proteome</keyword>
<dbReference type="Gene3D" id="3.40.50.2300">
    <property type="match status" value="2"/>
</dbReference>
<dbReference type="Proteomes" id="UP000244523">
    <property type="component" value="Unassembled WGS sequence"/>
</dbReference>
<proteinExistence type="inferred from homology"/>
<evidence type="ECO:0000256" key="4">
    <source>
        <dbReference type="SAM" id="SignalP"/>
    </source>
</evidence>
<dbReference type="CDD" id="cd06346">
    <property type="entry name" value="PBP1_ABC_ligand_binding-like"/>
    <property type="match status" value="1"/>
</dbReference>